<keyword evidence="2" id="KW-1185">Reference proteome</keyword>
<sequence length="102" mass="11186">MRLPERYVHEYTAAMSEPGALTGALNWYRALALPGGGTAGGDGLVHVPTRYIWGRKDGALGRKAAELTERYVAAPYRFIELEVGHWIPEVAPEVLAAELLRP</sequence>
<proteinExistence type="predicted"/>
<dbReference type="Proteomes" id="UP001321498">
    <property type="component" value="Chromosome"/>
</dbReference>
<accession>A0ABM8GET3</accession>
<protein>
    <recommendedName>
        <fullName evidence="3">Alpha/beta hydrolase</fullName>
    </recommendedName>
</protein>
<dbReference type="EMBL" id="AP027731">
    <property type="protein sequence ID" value="BDZ46845.1"/>
    <property type="molecule type" value="Genomic_DNA"/>
</dbReference>
<organism evidence="1 2">
    <name type="scientific">Naasia aerilata</name>
    <dbReference type="NCBI Taxonomy" id="1162966"/>
    <lineage>
        <taxon>Bacteria</taxon>
        <taxon>Bacillati</taxon>
        <taxon>Actinomycetota</taxon>
        <taxon>Actinomycetes</taxon>
        <taxon>Micrococcales</taxon>
        <taxon>Microbacteriaceae</taxon>
        <taxon>Naasia</taxon>
    </lineage>
</organism>
<dbReference type="Gene3D" id="3.40.50.1820">
    <property type="entry name" value="alpha/beta hydrolase"/>
    <property type="match status" value="1"/>
</dbReference>
<gene>
    <name evidence="1" type="ORF">GCM10025866_27540</name>
</gene>
<evidence type="ECO:0008006" key="3">
    <source>
        <dbReference type="Google" id="ProtNLM"/>
    </source>
</evidence>
<reference evidence="2" key="1">
    <citation type="journal article" date="2019" name="Int. J. Syst. Evol. Microbiol.">
        <title>The Global Catalogue of Microorganisms (GCM) 10K type strain sequencing project: providing services to taxonomists for standard genome sequencing and annotation.</title>
        <authorList>
            <consortium name="The Broad Institute Genomics Platform"/>
            <consortium name="The Broad Institute Genome Sequencing Center for Infectious Disease"/>
            <person name="Wu L."/>
            <person name="Ma J."/>
        </authorList>
    </citation>
    <scope>NUCLEOTIDE SEQUENCE [LARGE SCALE GENOMIC DNA]</scope>
    <source>
        <strain evidence="2">NBRC 108725</strain>
    </source>
</reference>
<evidence type="ECO:0000313" key="1">
    <source>
        <dbReference type="EMBL" id="BDZ46845.1"/>
    </source>
</evidence>
<dbReference type="SUPFAM" id="SSF53474">
    <property type="entry name" value="alpha/beta-Hydrolases"/>
    <property type="match status" value="1"/>
</dbReference>
<name>A0ABM8GET3_9MICO</name>
<dbReference type="InterPro" id="IPR029058">
    <property type="entry name" value="AB_hydrolase_fold"/>
</dbReference>
<evidence type="ECO:0000313" key="2">
    <source>
        <dbReference type="Proteomes" id="UP001321498"/>
    </source>
</evidence>